<organism evidence="2">
    <name type="scientific">Pectinophora gossypiella</name>
    <name type="common">Cotton pink bollworm</name>
    <name type="synonym">Depressaria gossypiella</name>
    <dbReference type="NCBI Taxonomy" id="13191"/>
    <lineage>
        <taxon>Eukaryota</taxon>
        <taxon>Metazoa</taxon>
        <taxon>Ecdysozoa</taxon>
        <taxon>Arthropoda</taxon>
        <taxon>Hexapoda</taxon>
        <taxon>Insecta</taxon>
        <taxon>Pterygota</taxon>
        <taxon>Neoptera</taxon>
        <taxon>Endopterygota</taxon>
        <taxon>Lepidoptera</taxon>
        <taxon>Glossata</taxon>
        <taxon>Ditrysia</taxon>
        <taxon>Gelechioidea</taxon>
        <taxon>Gelechiidae</taxon>
        <taxon>Apatetrinae</taxon>
        <taxon>Pectinophora</taxon>
    </lineage>
</organism>
<protein>
    <submittedName>
        <fullName evidence="2">Uncharacterized protein</fullName>
    </submittedName>
</protein>
<accession>A0A1E1W973</accession>
<dbReference type="AlphaFoldDB" id="A0A1E1W973"/>
<dbReference type="EMBL" id="GDQN01007643">
    <property type="protein sequence ID" value="JAT83411.1"/>
    <property type="molecule type" value="Transcribed_RNA"/>
</dbReference>
<feature type="non-terminal residue" evidence="2">
    <location>
        <position position="99"/>
    </location>
</feature>
<evidence type="ECO:0000256" key="1">
    <source>
        <dbReference type="SAM" id="Phobius"/>
    </source>
</evidence>
<reference evidence="2" key="1">
    <citation type="submission" date="2015-09" db="EMBL/GenBank/DDBJ databases">
        <title>De novo assembly of Pectinophora gossypiella (Pink Bollworm) gut transcriptome.</title>
        <authorList>
            <person name="Tassone E.E."/>
        </authorList>
    </citation>
    <scope>NUCLEOTIDE SEQUENCE</scope>
</reference>
<keyword evidence="1" id="KW-0812">Transmembrane</keyword>
<evidence type="ECO:0000313" key="2">
    <source>
        <dbReference type="EMBL" id="JAT83411.1"/>
    </source>
</evidence>
<sequence>TIFVLDHSEIDRKDHLEHNLHTLFETYVSRSSIRIVLCIIIFMGLLLLLSSVLLLIGISKKKPGFLLFYFGYGLFFTILCNIGALLLLLKCMWWTSGAI</sequence>
<keyword evidence="1" id="KW-1133">Transmembrane helix</keyword>
<name>A0A1E1W973_PECGO</name>
<dbReference type="OrthoDB" id="7441394at2759"/>
<proteinExistence type="predicted"/>
<feature type="transmembrane region" description="Helical" evidence="1">
    <location>
        <begin position="65"/>
        <end position="89"/>
    </location>
</feature>
<feature type="non-terminal residue" evidence="2">
    <location>
        <position position="1"/>
    </location>
</feature>
<keyword evidence="1" id="KW-0472">Membrane</keyword>
<gene>
    <name evidence="2" type="ORF">g.18756</name>
</gene>
<feature type="transmembrane region" description="Helical" evidence="1">
    <location>
        <begin position="33"/>
        <end position="58"/>
    </location>
</feature>